<evidence type="ECO:0000313" key="2">
    <source>
        <dbReference type="EMBL" id="CAH2060588.1"/>
    </source>
</evidence>
<name>A0ABN8IPS4_9NEOP</name>
<proteinExistence type="predicted"/>
<feature type="compositionally biased region" description="Polar residues" evidence="1">
    <location>
        <begin position="37"/>
        <end position="48"/>
    </location>
</feature>
<protein>
    <submittedName>
        <fullName evidence="2">Uncharacterized protein</fullName>
    </submittedName>
</protein>
<sequence length="451" mass="49292">MSVKLSNTNLYMKKQTNFAMKREFEEFDGEENKDQLDSNGSSDLNSECSDLENGPGDEVGTALDYTENTLTLQPVADFIKRELLPDFDLSNPFRNQSLYKDGFHGRSPFLLPTQLYKSFLASLGKRRRNVAECYPLYPRNMLFSNGFPTETVDDDNADGIQDSPDEESIEDKPNGKEKAGASSAFVWSGGGVTGGGGQEQAAAQPAAVPTGTSGGGGAQGLVHWMSVMAEHMGGGHHDPSHYALPPWNNGGMDPRLFPRKSKFAYASRSRTRPFITRQTERKKEFARRILNRQNLFSDSARIITGATRFRLIQRKQSPAQWRLGEGIYVAGDGSHNFDGPETGPGRLMVALLIAVMTPPALGLMTLARAATRVALPGGIFLESSRVRISKWRQMWASLVNVFGARKKKVGMFILGESSAADLLPPCVSALIDFTRGPVQFGGLIANTLVCG</sequence>
<evidence type="ECO:0000313" key="3">
    <source>
        <dbReference type="Proteomes" id="UP000837857"/>
    </source>
</evidence>
<feature type="non-terminal residue" evidence="2">
    <location>
        <position position="1"/>
    </location>
</feature>
<gene>
    <name evidence="2" type="ORF">IPOD504_LOCUS11107</name>
</gene>
<feature type="compositionally biased region" description="Gly residues" evidence="1">
    <location>
        <begin position="188"/>
        <end position="198"/>
    </location>
</feature>
<organism evidence="2 3">
    <name type="scientific">Iphiclides podalirius</name>
    <name type="common">scarce swallowtail</name>
    <dbReference type="NCBI Taxonomy" id="110791"/>
    <lineage>
        <taxon>Eukaryota</taxon>
        <taxon>Metazoa</taxon>
        <taxon>Ecdysozoa</taxon>
        <taxon>Arthropoda</taxon>
        <taxon>Hexapoda</taxon>
        <taxon>Insecta</taxon>
        <taxon>Pterygota</taxon>
        <taxon>Neoptera</taxon>
        <taxon>Endopterygota</taxon>
        <taxon>Lepidoptera</taxon>
        <taxon>Glossata</taxon>
        <taxon>Ditrysia</taxon>
        <taxon>Papilionoidea</taxon>
        <taxon>Papilionidae</taxon>
        <taxon>Papilioninae</taxon>
        <taxon>Iphiclides</taxon>
    </lineage>
</organism>
<feature type="compositionally biased region" description="Low complexity" evidence="1">
    <location>
        <begin position="199"/>
        <end position="211"/>
    </location>
</feature>
<dbReference type="Proteomes" id="UP000837857">
    <property type="component" value="Chromosome 27"/>
</dbReference>
<feature type="region of interest" description="Disordered" evidence="1">
    <location>
        <begin position="147"/>
        <end position="215"/>
    </location>
</feature>
<feature type="compositionally biased region" description="Basic and acidic residues" evidence="1">
    <location>
        <begin position="170"/>
        <end position="179"/>
    </location>
</feature>
<feature type="compositionally biased region" description="Acidic residues" evidence="1">
    <location>
        <begin position="151"/>
        <end position="169"/>
    </location>
</feature>
<feature type="region of interest" description="Disordered" evidence="1">
    <location>
        <begin position="29"/>
        <end position="60"/>
    </location>
</feature>
<keyword evidence="3" id="KW-1185">Reference proteome</keyword>
<accession>A0ABN8IPS4</accession>
<dbReference type="EMBL" id="OW152839">
    <property type="protein sequence ID" value="CAH2060588.1"/>
    <property type="molecule type" value="Genomic_DNA"/>
</dbReference>
<evidence type="ECO:0000256" key="1">
    <source>
        <dbReference type="SAM" id="MobiDB-lite"/>
    </source>
</evidence>
<reference evidence="2" key="1">
    <citation type="submission" date="2022-03" db="EMBL/GenBank/DDBJ databases">
        <authorList>
            <person name="Martin H S."/>
        </authorList>
    </citation>
    <scope>NUCLEOTIDE SEQUENCE</scope>
</reference>